<keyword evidence="3" id="KW-1185">Reference proteome</keyword>
<sequence length="135" mass="15103">MIDRYKPTRVLLHTLFSRVRFPVTTSPSQPGLQFQEPSSGGTATQTRRPEASLPDSPVEVQSLLPLFSLQLARKYPAKSFLLPPVTKRWQRSHLPGKRGISRRRGIVCIEGLLVTKKPSFSSAHVFPTLHGVYSP</sequence>
<reference evidence="3" key="1">
    <citation type="journal article" date="2013" name="New Phytol.">
        <title>Comparative genomic and transcriptomic analyses reveal the hemibiotrophic stage shift of Colletotrichum fungi.</title>
        <authorList>
            <person name="Gan P."/>
            <person name="Ikeda K."/>
            <person name="Irieda H."/>
            <person name="Narusaka M."/>
            <person name="O'Connell R.J."/>
            <person name="Narusaka Y."/>
            <person name="Takano Y."/>
            <person name="Kubo Y."/>
            <person name="Shirasu K."/>
        </authorList>
    </citation>
    <scope>NUCLEOTIDE SEQUENCE [LARGE SCALE GENOMIC DNA]</scope>
    <source>
        <strain evidence="3">104-T / ATCC 96160 / CBS 514.97 / LARS 414 / MAFF 240422</strain>
    </source>
</reference>
<reference evidence="3" key="2">
    <citation type="journal article" date="2019" name="Mol. Plant Microbe Interact.">
        <title>Genome sequence resources for four phytopathogenic fungi from the Colletotrichum orbiculare species complex.</title>
        <authorList>
            <person name="Gan P."/>
            <person name="Tsushima A."/>
            <person name="Narusaka M."/>
            <person name="Narusaka Y."/>
            <person name="Takano Y."/>
            <person name="Kubo Y."/>
            <person name="Shirasu K."/>
        </authorList>
    </citation>
    <scope>GENOME REANNOTATION</scope>
    <source>
        <strain evidence="3">104-T / ATCC 96160 / CBS 514.97 / LARS 414 / MAFF 240422</strain>
    </source>
</reference>
<accession>A0A484G9H8</accession>
<comment type="caution">
    <text evidence="2">The sequence shown here is derived from an EMBL/GenBank/DDBJ whole genome shotgun (WGS) entry which is preliminary data.</text>
</comment>
<dbReference type="EMBL" id="AMCV02000001">
    <property type="protein sequence ID" value="TDZ26758.1"/>
    <property type="molecule type" value="Genomic_DNA"/>
</dbReference>
<organism evidence="2 3">
    <name type="scientific">Colletotrichum orbiculare (strain 104-T / ATCC 96160 / CBS 514.97 / LARS 414 / MAFF 240422)</name>
    <name type="common">Cucumber anthracnose fungus</name>
    <name type="synonym">Colletotrichum lagenarium</name>
    <dbReference type="NCBI Taxonomy" id="1213857"/>
    <lineage>
        <taxon>Eukaryota</taxon>
        <taxon>Fungi</taxon>
        <taxon>Dikarya</taxon>
        <taxon>Ascomycota</taxon>
        <taxon>Pezizomycotina</taxon>
        <taxon>Sordariomycetes</taxon>
        <taxon>Hypocreomycetidae</taxon>
        <taxon>Glomerellales</taxon>
        <taxon>Glomerellaceae</taxon>
        <taxon>Colletotrichum</taxon>
        <taxon>Colletotrichum orbiculare species complex</taxon>
    </lineage>
</organism>
<feature type="compositionally biased region" description="Polar residues" evidence="1">
    <location>
        <begin position="25"/>
        <end position="46"/>
    </location>
</feature>
<feature type="region of interest" description="Disordered" evidence="1">
    <location>
        <begin position="25"/>
        <end position="55"/>
    </location>
</feature>
<protein>
    <submittedName>
        <fullName evidence="2">Uncharacterized protein</fullName>
    </submittedName>
</protein>
<dbReference type="AlphaFoldDB" id="A0A484G9H8"/>
<evidence type="ECO:0000313" key="3">
    <source>
        <dbReference type="Proteomes" id="UP000014480"/>
    </source>
</evidence>
<proteinExistence type="predicted"/>
<dbReference type="Proteomes" id="UP000014480">
    <property type="component" value="Unassembled WGS sequence"/>
</dbReference>
<evidence type="ECO:0000256" key="1">
    <source>
        <dbReference type="SAM" id="MobiDB-lite"/>
    </source>
</evidence>
<gene>
    <name evidence="2" type="ORF">Cob_v000580</name>
</gene>
<name>A0A484G9H8_COLOR</name>
<evidence type="ECO:0000313" key="2">
    <source>
        <dbReference type="EMBL" id="TDZ26758.1"/>
    </source>
</evidence>